<accession>A0A1T5FAF6</accession>
<keyword evidence="1" id="KW-1133">Transmembrane helix</keyword>
<dbReference type="RefSeq" id="WP_079704031.1">
    <property type="nucleotide sequence ID" value="NZ_FUYR01000007.1"/>
</dbReference>
<feature type="transmembrane region" description="Helical" evidence="1">
    <location>
        <begin position="68"/>
        <end position="88"/>
    </location>
</feature>
<feature type="transmembrane region" description="Helical" evidence="1">
    <location>
        <begin position="7"/>
        <end position="23"/>
    </location>
</feature>
<evidence type="ECO:0008006" key="4">
    <source>
        <dbReference type="Google" id="ProtNLM"/>
    </source>
</evidence>
<keyword evidence="3" id="KW-1185">Reference proteome</keyword>
<keyword evidence="1" id="KW-0472">Membrane</keyword>
<gene>
    <name evidence="2" type="ORF">SAMN05661099_3531</name>
</gene>
<dbReference type="EMBL" id="FUYR01000007">
    <property type="protein sequence ID" value="SKB93068.1"/>
    <property type="molecule type" value="Genomic_DNA"/>
</dbReference>
<dbReference type="STRING" id="572036.SAMN05661099_3531"/>
<dbReference type="AlphaFoldDB" id="A0A1T5FAF6"/>
<reference evidence="3" key="1">
    <citation type="submission" date="2017-02" db="EMBL/GenBank/DDBJ databases">
        <authorList>
            <person name="Varghese N."/>
            <person name="Submissions S."/>
        </authorList>
    </citation>
    <scope>NUCLEOTIDE SEQUENCE [LARGE SCALE GENOMIC DNA]</scope>
    <source>
        <strain evidence="3">DSM 22385</strain>
    </source>
</reference>
<organism evidence="2 3">
    <name type="scientific">Daejeonella lutea</name>
    <dbReference type="NCBI Taxonomy" id="572036"/>
    <lineage>
        <taxon>Bacteria</taxon>
        <taxon>Pseudomonadati</taxon>
        <taxon>Bacteroidota</taxon>
        <taxon>Sphingobacteriia</taxon>
        <taxon>Sphingobacteriales</taxon>
        <taxon>Sphingobacteriaceae</taxon>
        <taxon>Daejeonella</taxon>
    </lineage>
</organism>
<keyword evidence="1" id="KW-0812">Transmembrane</keyword>
<protein>
    <recommendedName>
        <fullName evidence="4">SxtJ</fullName>
    </recommendedName>
</protein>
<sequence>MNREKHLETILVLVFALGIFFWLSQNAYLLLAAGILAFAGLFIPFLAGKIHWAWMKLAHVMGYVMSKVLLTVVYVVVLLPLSFLSRAFGKKNGIRLKPGAQTYFKDRNFTYTKESLENVW</sequence>
<evidence type="ECO:0000313" key="2">
    <source>
        <dbReference type="EMBL" id="SKB93068.1"/>
    </source>
</evidence>
<dbReference type="Proteomes" id="UP000189981">
    <property type="component" value="Unassembled WGS sequence"/>
</dbReference>
<evidence type="ECO:0000256" key="1">
    <source>
        <dbReference type="SAM" id="Phobius"/>
    </source>
</evidence>
<evidence type="ECO:0000313" key="3">
    <source>
        <dbReference type="Proteomes" id="UP000189981"/>
    </source>
</evidence>
<proteinExistence type="predicted"/>
<feature type="transmembrane region" description="Helical" evidence="1">
    <location>
        <begin position="29"/>
        <end position="47"/>
    </location>
</feature>
<dbReference type="OrthoDB" id="677995at2"/>
<name>A0A1T5FAF6_9SPHI</name>